<name>C4LCQ5_TOLAT</name>
<evidence type="ECO:0000259" key="8">
    <source>
        <dbReference type="PROSITE" id="PS50928"/>
    </source>
</evidence>
<feature type="transmembrane region" description="Helical" evidence="7">
    <location>
        <begin position="315"/>
        <end position="341"/>
    </location>
</feature>
<dbReference type="InterPro" id="IPR000515">
    <property type="entry name" value="MetI-like"/>
</dbReference>
<dbReference type="Proteomes" id="UP000009073">
    <property type="component" value="Chromosome"/>
</dbReference>
<dbReference type="InterPro" id="IPR035906">
    <property type="entry name" value="MetI-like_sf"/>
</dbReference>
<keyword evidence="10" id="KW-1185">Reference proteome</keyword>
<reference evidence="10" key="1">
    <citation type="submission" date="2009-05" db="EMBL/GenBank/DDBJ databases">
        <title>Complete sequence of Tolumonas auensis DSM 9187.</title>
        <authorList>
            <consortium name="US DOE Joint Genome Institute"/>
            <person name="Lucas S."/>
            <person name="Copeland A."/>
            <person name="Lapidus A."/>
            <person name="Glavina del Rio T."/>
            <person name="Tice H."/>
            <person name="Bruce D."/>
            <person name="Goodwin L."/>
            <person name="Pitluck S."/>
            <person name="Chertkov O."/>
            <person name="Brettin T."/>
            <person name="Detter J.C."/>
            <person name="Han C."/>
            <person name="Larimer F."/>
            <person name="Land M."/>
            <person name="Hauser L."/>
            <person name="Kyrpides N."/>
            <person name="Mikhailova N."/>
            <person name="Spring S."/>
            <person name="Beller H."/>
        </authorList>
    </citation>
    <scope>NUCLEOTIDE SEQUENCE [LARGE SCALE GENOMIC DNA]</scope>
    <source>
        <strain evidence="10">DSM 9187 / TA4</strain>
    </source>
</reference>
<evidence type="ECO:0000256" key="6">
    <source>
        <dbReference type="ARBA" id="ARBA00023136"/>
    </source>
</evidence>
<comment type="subcellular location">
    <subcellularLocation>
        <location evidence="1">Cell membrane</location>
        <topology evidence="1">Multi-pass membrane protein</topology>
    </subcellularLocation>
</comment>
<proteinExistence type="predicted"/>
<dbReference type="SUPFAM" id="SSF161098">
    <property type="entry name" value="MetI-like"/>
    <property type="match status" value="2"/>
</dbReference>
<keyword evidence="4 7" id="KW-0812">Transmembrane</keyword>
<dbReference type="PANTHER" id="PTHR30183">
    <property type="entry name" value="MOLYBDENUM TRANSPORT SYSTEM PERMEASE PROTEIN MODB"/>
    <property type="match status" value="1"/>
</dbReference>
<dbReference type="GO" id="GO:0005886">
    <property type="term" value="C:plasma membrane"/>
    <property type="evidence" value="ECO:0007669"/>
    <property type="project" value="UniProtKB-SubCell"/>
</dbReference>
<feature type="transmembrane region" description="Helical" evidence="7">
    <location>
        <begin position="216"/>
        <end position="237"/>
    </location>
</feature>
<feature type="transmembrane region" description="Helical" evidence="7">
    <location>
        <begin position="25"/>
        <end position="46"/>
    </location>
</feature>
<dbReference type="CDD" id="cd06261">
    <property type="entry name" value="TM_PBP2"/>
    <property type="match status" value="1"/>
</dbReference>
<feature type="transmembrane region" description="Helical" evidence="7">
    <location>
        <begin position="66"/>
        <end position="97"/>
    </location>
</feature>
<dbReference type="KEGG" id="tau:Tola_0992"/>
<keyword evidence="5 7" id="KW-1133">Transmembrane helix</keyword>
<feature type="domain" description="ABC transmembrane type-1" evidence="8">
    <location>
        <begin position="358"/>
        <end position="539"/>
    </location>
</feature>
<dbReference type="STRING" id="595494.Tola_0992"/>
<evidence type="ECO:0000256" key="7">
    <source>
        <dbReference type="SAM" id="Phobius"/>
    </source>
</evidence>
<dbReference type="EMBL" id="CP001616">
    <property type="protein sequence ID" value="ACQ92619.1"/>
    <property type="molecule type" value="Genomic_DNA"/>
</dbReference>
<dbReference type="Gene3D" id="1.10.3720.10">
    <property type="entry name" value="MetI-like"/>
    <property type="match status" value="2"/>
</dbReference>
<gene>
    <name evidence="9" type="ordered locus">Tola_0992</name>
</gene>
<evidence type="ECO:0000256" key="2">
    <source>
        <dbReference type="ARBA" id="ARBA00022448"/>
    </source>
</evidence>
<evidence type="ECO:0000313" key="9">
    <source>
        <dbReference type="EMBL" id="ACQ92619.1"/>
    </source>
</evidence>
<feature type="transmembrane region" description="Helical" evidence="7">
    <location>
        <begin position="118"/>
        <end position="139"/>
    </location>
</feature>
<feature type="transmembrane region" description="Helical" evidence="7">
    <location>
        <begin position="361"/>
        <end position="382"/>
    </location>
</feature>
<reference evidence="9 10" key="2">
    <citation type="journal article" date="2011" name="Stand. Genomic Sci.">
        <title>Complete genome sequence of Tolumonas auensis type strain (TA 4).</title>
        <authorList>
            <person name="Chertkov O."/>
            <person name="Copeland A."/>
            <person name="Lucas S."/>
            <person name="Lapidus A."/>
            <person name="Berry K.W."/>
            <person name="Detter J.C."/>
            <person name="Del Rio T.G."/>
            <person name="Hammon N."/>
            <person name="Dalin E."/>
            <person name="Tice H."/>
            <person name="Pitluck S."/>
            <person name="Richardson P."/>
            <person name="Bruce D."/>
            <person name="Goodwin L."/>
            <person name="Han C."/>
            <person name="Tapia R."/>
            <person name="Saunders E."/>
            <person name="Schmutz J."/>
            <person name="Brettin T."/>
            <person name="Larimer F."/>
            <person name="Land M."/>
            <person name="Hauser L."/>
            <person name="Spring S."/>
            <person name="Rohde M."/>
            <person name="Kyrpides N.C."/>
            <person name="Ivanova N."/>
            <person name="Goker M."/>
            <person name="Beller H.R."/>
            <person name="Klenk H.P."/>
            <person name="Woyke T."/>
        </authorList>
    </citation>
    <scope>NUCLEOTIDE SEQUENCE [LARGE SCALE GENOMIC DNA]</scope>
    <source>
        <strain evidence="10">DSM 9187 / TA4</strain>
    </source>
</reference>
<feature type="transmembrane region" description="Helical" evidence="7">
    <location>
        <begin position="525"/>
        <end position="546"/>
    </location>
</feature>
<feature type="transmembrane region" description="Helical" evidence="7">
    <location>
        <begin position="419"/>
        <end position="440"/>
    </location>
</feature>
<feature type="transmembrane region" description="Helical" evidence="7">
    <location>
        <begin position="159"/>
        <end position="181"/>
    </location>
</feature>
<keyword evidence="6 7" id="KW-0472">Membrane</keyword>
<accession>C4LCQ5</accession>
<keyword evidence="3" id="KW-1003">Cell membrane</keyword>
<dbReference type="GO" id="GO:0055085">
    <property type="term" value="P:transmembrane transport"/>
    <property type="evidence" value="ECO:0007669"/>
    <property type="project" value="InterPro"/>
</dbReference>
<organism evidence="9 10">
    <name type="scientific">Tolumonas auensis (strain DSM 9187 / NBRC 110442 / TA 4)</name>
    <dbReference type="NCBI Taxonomy" id="595494"/>
    <lineage>
        <taxon>Bacteria</taxon>
        <taxon>Pseudomonadati</taxon>
        <taxon>Pseudomonadota</taxon>
        <taxon>Gammaproteobacteria</taxon>
        <taxon>Aeromonadales</taxon>
        <taxon>Aeromonadaceae</taxon>
        <taxon>Tolumonas</taxon>
    </lineage>
</organism>
<feature type="domain" description="ABC transmembrane type-1" evidence="8">
    <location>
        <begin position="67"/>
        <end position="284"/>
    </location>
</feature>
<dbReference type="PROSITE" id="PS50928">
    <property type="entry name" value="ABC_TM1"/>
    <property type="match status" value="2"/>
</dbReference>
<feature type="transmembrane region" description="Helical" evidence="7">
    <location>
        <begin position="389"/>
        <end position="413"/>
    </location>
</feature>
<protein>
    <submittedName>
        <fullName evidence="9">Binding-protein-dependent transport systems inner membrane component</fullName>
    </submittedName>
</protein>
<evidence type="ECO:0000256" key="5">
    <source>
        <dbReference type="ARBA" id="ARBA00022989"/>
    </source>
</evidence>
<evidence type="ECO:0000256" key="1">
    <source>
        <dbReference type="ARBA" id="ARBA00004651"/>
    </source>
</evidence>
<dbReference type="HOGENOM" id="CLU_026097_0_0_6"/>
<dbReference type="AlphaFoldDB" id="C4LCQ5"/>
<dbReference type="PANTHER" id="PTHR30183:SF6">
    <property type="entry name" value="INNER MEMBRANE ABC TRANSPORTER PERMEASE PROTEIN YNJC"/>
    <property type="match status" value="1"/>
</dbReference>
<feature type="transmembrane region" description="Helical" evidence="7">
    <location>
        <begin position="266"/>
        <end position="286"/>
    </location>
</feature>
<evidence type="ECO:0000256" key="4">
    <source>
        <dbReference type="ARBA" id="ARBA00022692"/>
    </source>
</evidence>
<dbReference type="eggNOG" id="COG4135">
    <property type="taxonomic scope" value="Bacteria"/>
</dbReference>
<evidence type="ECO:0000256" key="3">
    <source>
        <dbReference type="ARBA" id="ARBA00022475"/>
    </source>
</evidence>
<keyword evidence="2" id="KW-0813">Transport</keyword>
<sequence length="554" mass="62293">MVKTLRLTLIQRGSNWISRYSGRSFSSWASVSLIAVVFLPVLPGLYWEILPVLHMDIWKLFLSNPLLPHALITTAISAILGTVLAIIIALLIAIQLYPGSLWLQLRRRLPLMLSVPHAAFSIGFFFLIAPSGWLSRLIAQVMNWTMPPAWVTVQDEYGLSLALALAIKESWFLLWALSALLNERIVSQQMTIVRTLGYNRWQAWRYILLPQLLPRLGWPFTAVFAYSLSVVDMSIILGPTNPPTLAVLIWRWLTDADPIQQAQGSVAAVVLFLFLASVIFLVRFLWSKLLHSNYYPNGKRVTTRPTSALRLYRPLFWLGYTIVILLIAWSLAGTWFFPAVLPDAFSLHNWLQADFTPFSTSLWLASAVCFLCLPIALIWLEWGPQRYNALIYIPLIVPAMPLVAAQYAALLAWDLDSTIVGLIWSHLLWVLPYMILTLVGPYREFDQRYMTTARALGFSRLHACLTVKWPILIRPILASMAVGFAVSIAQYLPTLFAGGGRFVTVTTEAVALSSGGSRQTLAVQALLQIILPLSAFFIAALIPVWLTRNRKGLH</sequence>
<evidence type="ECO:0000313" key="10">
    <source>
        <dbReference type="Proteomes" id="UP000009073"/>
    </source>
</evidence>
<feature type="transmembrane region" description="Helical" evidence="7">
    <location>
        <begin position="471"/>
        <end position="492"/>
    </location>
</feature>